<proteinExistence type="predicted"/>
<evidence type="ECO:0000313" key="1">
    <source>
        <dbReference type="EMBL" id="OPG16093.1"/>
    </source>
</evidence>
<evidence type="ECO:0000313" key="2">
    <source>
        <dbReference type="Proteomes" id="UP000190229"/>
    </source>
</evidence>
<reference evidence="1 2" key="1">
    <citation type="submission" date="2017-02" db="EMBL/GenBank/DDBJ databases">
        <title>Draft genome of Acidibacillus ferrooxidans Huett2.</title>
        <authorList>
            <person name="Schopf S."/>
        </authorList>
    </citation>
    <scope>NUCLEOTIDE SEQUENCE [LARGE SCALE GENOMIC DNA]</scope>
    <source>
        <strain evidence="1 2">Huett2</strain>
    </source>
</reference>
<dbReference type="SUPFAM" id="SSF56784">
    <property type="entry name" value="HAD-like"/>
    <property type="match status" value="1"/>
</dbReference>
<organism evidence="1 2">
    <name type="scientific">Ferroacidibacillus organovorans</name>
    <dbReference type="NCBI Taxonomy" id="1765683"/>
    <lineage>
        <taxon>Bacteria</taxon>
        <taxon>Bacillati</taxon>
        <taxon>Bacillota</taxon>
        <taxon>Bacilli</taxon>
        <taxon>Bacillales</taxon>
        <taxon>Alicyclobacillaceae</taxon>
        <taxon>Ferroacidibacillus</taxon>
    </lineage>
</organism>
<protein>
    <submittedName>
        <fullName evidence="1">Uncharacterized protein</fullName>
    </submittedName>
</protein>
<dbReference type="Gene3D" id="3.40.50.1000">
    <property type="entry name" value="HAD superfamily/HAD-like"/>
    <property type="match status" value="1"/>
</dbReference>
<dbReference type="Proteomes" id="UP000190229">
    <property type="component" value="Unassembled WGS sequence"/>
</dbReference>
<dbReference type="InterPro" id="IPR023214">
    <property type="entry name" value="HAD_sf"/>
</dbReference>
<dbReference type="RefSeq" id="WP_079290674.1">
    <property type="nucleotide sequence ID" value="NZ_MWPS01000022.1"/>
</dbReference>
<gene>
    <name evidence="1" type="ORF">B2M26_08605</name>
</gene>
<dbReference type="AlphaFoldDB" id="A0A1V4ET27"/>
<dbReference type="InterPro" id="IPR036412">
    <property type="entry name" value="HAD-like_sf"/>
</dbReference>
<accession>A0A1V4ET27</accession>
<name>A0A1V4ET27_9BACL</name>
<sequence length="52" mass="5924">MDGTLLNSNKLITLRNYETLTHRHELGVHIVMATARPPRVANKLIKDLPFVD</sequence>
<dbReference type="EMBL" id="MWPS01000022">
    <property type="protein sequence ID" value="OPG16093.1"/>
    <property type="molecule type" value="Genomic_DNA"/>
</dbReference>
<comment type="caution">
    <text evidence="1">The sequence shown here is derived from an EMBL/GenBank/DDBJ whole genome shotgun (WGS) entry which is preliminary data.</text>
</comment>
<dbReference type="Pfam" id="PF08282">
    <property type="entry name" value="Hydrolase_3"/>
    <property type="match status" value="1"/>
</dbReference>
<keyword evidence="2" id="KW-1185">Reference proteome</keyword>